<keyword evidence="9" id="KW-1185">Reference proteome</keyword>
<keyword evidence="4 5" id="KW-0975">Bacterial flagellum</keyword>
<dbReference type="PANTHER" id="PTHR42792">
    <property type="entry name" value="FLAGELLIN"/>
    <property type="match status" value="1"/>
</dbReference>
<feature type="domain" description="Flagellin C-terminal" evidence="7">
    <location>
        <begin position="189"/>
        <end position="273"/>
    </location>
</feature>
<comment type="caution">
    <text evidence="8">The sequence shown here is derived from an EMBL/GenBank/DDBJ whole genome shotgun (WGS) entry which is preliminary data.</text>
</comment>
<accession>A0A968GFW8</accession>
<dbReference type="SUPFAM" id="SSF64518">
    <property type="entry name" value="Phase 1 flagellin"/>
    <property type="match status" value="1"/>
</dbReference>
<keyword evidence="8" id="KW-0282">Flagellum</keyword>
<comment type="function">
    <text evidence="1 5">Component of the core of the flagella.</text>
</comment>
<comment type="similarity">
    <text evidence="2 5">Belongs to the bacterial flagellin family.</text>
</comment>
<dbReference type="Proteomes" id="UP000752013">
    <property type="component" value="Unassembled WGS sequence"/>
</dbReference>
<evidence type="ECO:0000256" key="4">
    <source>
        <dbReference type="ARBA" id="ARBA00023143"/>
    </source>
</evidence>
<evidence type="ECO:0000313" key="9">
    <source>
        <dbReference type="Proteomes" id="UP000752013"/>
    </source>
</evidence>
<dbReference type="Gene3D" id="6.10.10.10">
    <property type="entry name" value="Flagellar export chaperone, C-terminal domain"/>
    <property type="match status" value="1"/>
</dbReference>
<dbReference type="GO" id="GO:0055040">
    <property type="term" value="C:periplasmic flagellum"/>
    <property type="evidence" value="ECO:0007669"/>
    <property type="project" value="UniProtKB-SubCell"/>
</dbReference>
<evidence type="ECO:0000256" key="3">
    <source>
        <dbReference type="ARBA" id="ARBA00022764"/>
    </source>
</evidence>
<dbReference type="PANTHER" id="PTHR42792:SF2">
    <property type="entry name" value="FLAGELLIN"/>
    <property type="match status" value="1"/>
</dbReference>
<evidence type="ECO:0000259" key="7">
    <source>
        <dbReference type="Pfam" id="PF00700"/>
    </source>
</evidence>
<organism evidence="8 9">
    <name type="scientific">Entomospira nematocerorum</name>
    <dbReference type="NCBI Taxonomy" id="2719987"/>
    <lineage>
        <taxon>Bacteria</taxon>
        <taxon>Pseudomonadati</taxon>
        <taxon>Spirochaetota</taxon>
        <taxon>Spirochaetia</taxon>
        <taxon>Spirochaetales</taxon>
        <taxon>Spirochaetaceae</taxon>
        <taxon>Entomospira</taxon>
    </lineage>
</organism>
<keyword evidence="8" id="KW-0969">Cilium</keyword>
<dbReference type="AlphaFoldDB" id="A0A968GFW8"/>
<dbReference type="InterPro" id="IPR046358">
    <property type="entry name" value="Flagellin_C"/>
</dbReference>
<dbReference type="InterPro" id="IPR042187">
    <property type="entry name" value="Flagellin_C_sub2"/>
</dbReference>
<dbReference type="RefSeq" id="WP_167703483.1">
    <property type="nucleotide sequence ID" value="NZ_CP118168.1"/>
</dbReference>
<keyword evidence="3 5" id="KW-0574">Periplasm</keyword>
<protein>
    <recommendedName>
        <fullName evidence="5">Flagellin</fullName>
    </recommendedName>
</protein>
<keyword evidence="8" id="KW-0966">Cell projection</keyword>
<dbReference type="Gene3D" id="1.20.1330.10">
    <property type="entry name" value="f41 fragment of flagellin, N-terminal domain"/>
    <property type="match status" value="2"/>
</dbReference>
<dbReference type="InterPro" id="IPR001029">
    <property type="entry name" value="Flagellin_N"/>
</dbReference>
<dbReference type="InterPro" id="IPR001492">
    <property type="entry name" value="Flagellin"/>
</dbReference>
<evidence type="ECO:0000256" key="2">
    <source>
        <dbReference type="ARBA" id="ARBA00005709"/>
    </source>
</evidence>
<reference evidence="8" key="1">
    <citation type="submission" date="2020-03" db="EMBL/GenBank/DDBJ databases">
        <title>Spirochaetal bacteria isolated from arthropods constitute a novel genus Entomospira genus novum within the order Spirochaetales.</title>
        <authorList>
            <person name="Grana-Miraglia L."/>
            <person name="Sikutova S."/>
            <person name="Fingerle V."/>
            <person name="Sing A."/>
            <person name="Castillo-Ramirez S."/>
            <person name="Margos G."/>
            <person name="Rudolf I."/>
        </authorList>
    </citation>
    <scope>NUCLEOTIDE SEQUENCE</scope>
    <source>
        <strain evidence="8">BR208</strain>
    </source>
</reference>
<evidence type="ECO:0000256" key="1">
    <source>
        <dbReference type="ARBA" id="ARBA00004095"/>
    </source>
</evidence>
<evidence type="ECO:0000256" key="5">
    <source>
        <dbReference type="RuleBase" id="RU362073"/>
    </source>
</evidence>
<dbReference type="Pfam" id="PF00669">
    <property type="entry name" value="Flagellin_N"/>
    <property type="match status" value="1"/>
</dbReference>
<gene>
    <name evidence="8" type="ORF">HCT46_03875</name>
</gene>
<name>A0A968GFW8_9SPIO</name>
<proteinExistence type="inferred from homology"/>
<feature type="domain" description="Flagellin N-terminal" evidence="6">
    <location>
        <begin position="3"/>
        <end position="139"/>
    </location>
</feature>
<evidence type="ECO:0000313" key="8">
    <source>
        <dbReference type="EMBL" id="NIZ47051.1"/>
    </source>
</evidence>
<dbReference type="GO" id="GO:0005198">
    <property type="term" value="F:structural molecule activity"/>
    <property type="evidence" value="ECO:0007669"/>
    <property type="project" value="UniProtKB-UniRule"/>
</dbReference>
<dbReference type="Pfam" id="PF00700">
    <property type="entry name" value="Flagellin_C"/>
    <property type="match status" value="1"/>
</dbReference>
<dbReference type="EMBL" id="JAATLK010000001">
    <property type="protein sequence ID" value="NIZ47051.1"/>
    <property type="molecule type" value="Genomic_DNA"/>
</dbReference>
<evidence type="ECO:0000259" key="6">
    <source>
        <dbReference type="Pfam" id="PF00669"/>
    </source>
</evidence>
<comment type="subcellular location">
    <subcellularLocation>
        <location evidence="5">Periplasmic flagellum</location>
    </subcellularLocation>
    <subcellularLocation>
        <location evidence="5">Periplasm</location>
    </subcellularLocation>
</comment>
<sequence length="274" mass="29590">MIINHNMSAMNANRNLNNTNNAMKHNMAQLSQGQRITRAADDASGLAVSEKMRAQIRGLNQAVRNINDGVSFIQTAEGYIQGTTDSLQRVRELAVQAANGIYTDEDRVYMQVEVSQMVGEINRIASQAQFNQHQILDGSMADDTTGMRIHMGANMDQNSTMYIASMSADALGVGDISVADIDAANTTIGTIDAALDMVNKQRADLGAYQNRMEMASRSQAVASENLQSTESQIRDLNMASGMVDLTREQILNQAGTAILAQANQSAGSVNRLLG</sequence>
<dbReference type="PRINTS" id="PR00207">
    <property type="entry name" value="FLAGELLIN"/>
</dbReference>